<feature type="transmembrane region" description="Helical" evidence="1">
    <location>
        <begin position="41"/>
        <end position="65"/>
    </location>
</feature>
<keyword evidence="1" id="KW-0472">Membrane</keyword>
<keyword evidence="3" id="KW-1185">Reference proteome</keyword>
<dbReference type="AlphaFoldDB" id="A0A829YCD0"/>
<keyword evidence="1" id="KW-1133">Transmembrane helix</keyword>
<protein>
    <submittedName>
        <fullName evidence="2">Uncharacterized protein</fullName>
    </submittedName>
</protein>
<comment type="caution">
    <text evidence="2">The sequence shown here is derived from an EMBL/GenBank/DDBJ whole genome shotgun (WGS) entry which is preliminary data.</text>
</comment>
<dbReference type="EMBL" id="BLJN01000002">
    <property type="protein sequence ID" value="GFE80511.1"/>
    <property type="molecule type" value="Genomic_DNA"/>
</dbReference>
<keyword evidence="1" id="KW-0812">Transmembrane</keyword>
<dbReference type="Proteomes" id="UP000445000">
    <property type="component" value="Unassembled WGS sequence"/>
</dbReference>
<accession>A0A829YCD0</accession>
<feature type="transmembrane region" description="Helical" evidence="1">
    <location>
        <begin position="85"/>
        <end position="107"/>
    </location>
</feature>
<evidence type="ECO:0000313" key="2">
    <source>
        <dbReference type="EMBL" id="GFE80511.1"/>
    </source>
</evidence>
<evidence type="ECO:0000313" key="3">
    <source>
        <dbReference type="Proteomes" id="UP000445000"/>
    </source>
</evidence>
<name>A0A829YCD0_9GAMM</name>
<proteinExistence type="predicted"/>
<feature type="transmembrane region" description="Helical" evidence="1">
    <location>
        <begin position="144"/>
        <end position="161"/>
    </location>
</feature>
<reference evidence="3" key="1">
    <citation type="submission" date="2020-01" db="EMBL/GenBank/DDBJ databases">
        <title>'Steroidobacter agaridevorans' sp. nov., agar-degrading bacteria isolated from rhizosphere soils.</title>
        <authorList>
            <person name="Ikenaga M."/>
            <person name="Kataoka M."/>
            <person name="Murouchi A."/>
            <person name="Katsuragi S."/>
            <person name="Sakai M."/>
        </authorList>
    </citation>
    <scope>NUCLEOTIDE SEQUENCE [LARGE SCALE GENOMIC DNA]</scope>
    <source>
        <strain evidence="3">YU21-B</strain>
    </source>
</reference>
<gene>
    <name evidence="2" type="ORF">GCM10011487_25110</name>
</gene>
<evidence type="ECO:0000256" key="1">
    <source>
        <dbReference type="SAM" id="Phobius"/>
    </source>
</evidence>
<feature type="transmembrane region" description="Helical" evidence="1">
    <location>
        <begin position="114"/>
        <end position="132"/>
    </location>
</feature>
<sequence length="173" mass="19049">MVGDLLELHEQGKSRGWYWRQVLAAVGTDVADAARASGRSLIVAVVVGWCAILLWRELNAVFIAYSGDIFWSLRRAGMDRSDGLLIAWGLGALMRFVCFIASGWLVARLNVRHPALAVAVFAASVLLIPVPWQQIRLPYAMWPAHYGMALAGIVAGAWLAGRRRRRYSITTGS</sequence>
<organism evidence="2 3">
    <name type="scientific">Steroidobacter agaridevorans</name>
    <dbReference type="NCBI Taxonomy" id="2695856"/>
    <lineage>
        <taxon>Bacteria</taxon>
        <taxon>Pseudomonadati</taxon>
        <taxon>Pseudomonadota</taxon>
        <taxon>Gammaproteobacteria</taxon>
        <taxon>Steroidobacterales</taxon>
        <taxon>Steroidobacteraceae</taxon>
        <taxon>Steroidobacter</taxon>
    </lineage>
</organism>